<sequence length="989" mass="106114">MKQKLLLLVSLCLGFFQINAQTLDQKMYIDFGPTGGTGGGITANPDANANYWNNATNGALAASLSLVNSANANTGYTMTVTDNFVINTANNYGPTAPTQANLGDLAIGSATQDYFYLETGGSANTTGQLTISNLNPSKSYKFNIFGSRPTNAVRVSGYAFAGANTFTGQLQTSDGGTGNLNTILATPLLTPNASGVITINMSIISGGFAYLNCMRIEEYSASNVNITGLTVNGNDINVSGQTSQMSVAVTPSNATITNVNWSVDNINVATISTNGLLTPITNGTVTVTATSTQNSGVSNSKTITVSNQRTALYFSGTATENGTNIATAIPMKMVTGTSGAVSNVYEIYTSLKASGTFNFYTSQDISGAVYGSNSAGTLTLNAPAIDPAETGPVLITVNLNTNTYTILPINWSVVGSTITNSWDGDEPLSYKGNGIWSATLNMNVVNTDTSPRFVFKANASWNYILKKVQNSANSVIMESQATTYNIPVQDIGLGYNTFVITLNLRNYTYDIQCTQIDNLKISVMGSSVSNGQGATSNQGYAYKYGQLLNSRFTSGDGLNWSTSNLAVNGNNTVAVLNRWEKDLIGNCSKYVIYALSLGNEGIHENGQPSYDQFRDNMLLLIDKAIQNGKIPVIMNNYTRADYNTADYNYIKQINMLIHQWNAPSVNMLGAIDNGAGQWATGYKSDDLHPNDAGHTEFFYAMVPSLFDALDQSKPQPQITTATTLTINNASSYGPIKFTPENIIHPFTVSFDVKLTAAGTIARFTTPTTAVGTLAVNANGTVTYTSPSGNTITSSAVVNNNQWHKITLTHFYARGKSFLYTDNTLSGSLDENLEAKTFSINPANAPVALQYRNWFFYRSGMNAEEITALNNSQMLKSSLELYAPLDGTNATPFTNLAQSTNTIDSSGFTLGNPEFHLKSEVQYINPVKEVLTIHPGNITIEKLELYSPTGILVKSVKNSNSINTHSLSSGIYFVKIYSDKGNTTIKIIKE</sequence>
<dbReference type="Gene3D" id="2.60.40.1080">
    <property type="match status" value="1"/>
</dbReference>
<dbReference type="SUPFAM" id="SSF49899">
    <property type="entry name" value="Concanavalin A-like lectins/glucanases"/>
    <property type="match status" value="1"/>
</dbReference>
<feature type="chain" id="PRO_5015960679" description="BIG2 domain-containing protein" evidence="2">
    <location>
        <begin position="21"/>
        <end position="989"/>
    </location>
</feature>
<feature type="signal peptide" evidence="2">
    <location>
        <begin position="1"/>
        <end position="20"/>
    </location>
</feature>
<evidence type="ECO:0000313" key="4">
    <source>
        <dbReference type="EMBL" id="PXY45167.1"/>
    </source>
</evidence>
<dbReference type="GO" id="GO:0005975">
    <property type="term" value="P:carbohydrate metabolic process"/>
    <property type="evidence" value="ECO:0007669"/>
    <property type="project" value="UniProtKB-ARBA"/>
</dbReference>
<organism evidence="4 5">
    <name type="scientific">Flavobacterium hydrophilum</name>
    <dbReference type="NCBI Taxonomy" id="2211445"/>
    <lineage>
        <taxon>Bacteria</taxon>
        <taxon>Pseudomonadati</taxon>
        <taxon>Bacteroidota</taxon>
        <taxon>Flavobacteriia</taxon>
        <taxon>Flavobacteriales</taxon>
        <taxon>Flavobacteriaceae</taxon>
        <taxon>Flavobacterium</taxon>
    </lineage>
</organism>
<accession>A0A2V4C2I2</accession>
<dbReference type="SUPFAM" id="SSF49373">
    <property type="entry name" value="Invasin/intimin cell-adhesion fragments"/>
    <property type="match status" value="1"/>
</dbReference>
<name>A0A2V4C2I2_9FLAO</name>
<keyword evidence="1 2" id="KW-0732">Signal</keyword>
<dbReference type="Gene3D" id="3.40.50.1110">
    <property type="entry name" value="SGNH hydrolase"/>
    <property type="match status" value="1"/>
</dbReference>
<dbReference type="InterPro" id="IPR003343">
    <property type="entry name" value="Big_2"/>
</dbReference>
<evidence type="ECO:0000256" key="2">
    <source>
        <dbReference type="SAM" id="SignalP"/>
    </source>
</evidence>
<dbReference type="SUPFAM" id="SSF52266">
    <property type="entry name" value="SGNH hydrolase"/>
    <property type="match status" value="1"/>
</dbReference>
<dbReference type="InterPro" id="IPR008964">
    <property type="entry name" value="Invasin/intimin_cell_adhesion"/>
</dbReference>
<dbReference type="SMART" id="SM00635">
    <property type="entry name" value="BID_2"/>
    <property type="match status" value="1"/>
</dbReference>
<dbReference type="NCBIfam" id="TIGR04183">
    <property type="entry name" value="Por_Secre_tail"/>
    <property type="match status" value="1"/>
</dbReference>
<dbReference type="EMBL" id="QJHL01000002">
    <property type="protein sequence ID" value="PXY45167.1"/>
    <property type="molecule type" value="Genomic_DNA"/>
</dbReference>
<dbReference type="Proteomes" id="UP000247681">
    <property type="component" value="Unassembled WGS sequence"/>
</dbReference>
<dbReference type="CDD" id="cd00229">
    <property type="entry name" value="SGNH_hydrolase"/>
    <property type="match status" value="1"/>
</dbReference>
<evidence type="ECO:0000313" key="5">
    <source>
        <dbReference type="Proteomes" id="UP000247681"/>
    </source>
</evidence>
<dbReference type="AlphaFoldDB" id="A0A2V4C2I2"/>
<dbReference type="RefSeq" id="WP_110346676.1">
    <property type="nucleotide sequence ID" value="NZ_QJHL01000002.1"/>
</dbReference>
<dbReference type="Pfam" id="PF02368">
    <property type="entry name" value="Big_2"/>
    <property type="match status" value="1"/>
</dbReference>
<dbReference type="GO" id="GO:0016788">
    <property type="term" value="F:hydrolase activity, acting on ester bonds"/>
    <property type="evidence" value="ECO:0007669"/>
    <property type="project" value="UniProtKB-ARBA"/>
</dbReference>
<dbReference type="Gene3D" id="2.60.120.200">
    <property type="match status" value="1"/>
</dbReference>
<dbReference type="GO" id="GO:0004553">
    <property type="term" value="F:hydrolase activity, hydrolyzing O-glycosyl compounds"/>
    <property type="evidence" value="ECO:0007669"/>
    <property type="project" value="UniProtKB-ARBA"/>
</dbReference>
<dbReference type="InterPro" id="IPR013830">
    <property type="entry name" value="SGNH_hydro"/>
</dbReference>
<protein>
    <recommendedName>
        <fullName evidence="3">BIG2 domain-containing protein</fullName>
    </recommendedName>
</protein>
<evidence type="ECO:0000256" key="1">
    <source>
        <dbReference type="ARBA" id="ARBA00022729"/>
    </source>
</evidence>
<dbReference type="OrthoDB" id="975117at2"/>
<reference evidence="4 5" key="1">
    <citation type="submission" date="2018-05" db="EMBL/GenBank/DDBJ databases">
        <title>Flavobacterium sp. strain IMCC34758, incomplete genome.</title>
        <authorList>
            <person name="Joung Y."/>
        </authorList>
    </citation>
    <scope>NUCLEOTIDE SEQUENCE [LARGE SCALE GENOMIC DNA]</scope>
    <source>
        <strain evidence="4 5">IMCC34758</strain>
    </source>
</reference>
<dbReference type="Pfam" id="PF13472">
    <property type="entry name" value="Lipase_GDSL_2"/>
    <property type="match status" value="1"/>
</dbReference>
<proteinExistence type="predicted"/>
<evidence type="ECO:0000259" key="3">
    <source>
        <dbReference type="SMART" id="SM00635"/>
    </source>
</evidence>
<gene>
    <name evidence="4" type="ORF">DMB68_10735</name>
</gene>
<dbReference type="InterPro" id="IPR036514">
    <property type="entry name" value="SGNH_hydro_sf"/>
</dbReference>
<comment type="caution">
    <text evidence="4">The sequence shown here is derived from an EMBL/GenBank/DDBJ whole genome shotgun (WGS) entry which is preliminary data.</text>
</comment>
<keyword evidence="5" id="KW-1185">Reference proteome</keyword>
<dbReference type="InterPro" id="IPR013320">
    <property type="entry name" value="ConA-like_dom_sf"/>
</dbReference>
<feature type="domain" description="BIG2" evidence="3">
    <location>
        <begin position="225"/>
        <end position="301"/>
    </location>
</feature>
<dbReference type="InterPro" id="IPR026444">
    <property type="entry name" value="Secre_tail"/>
</dbReference>
<dbReference type="Pfam" id="PF18962">
    <property type="entry name" value="Por_Secre_tail"/>
    <property type="match status" value="1"/>
</dbReference>